<dbReference type="InterPro" id="IPR019734">
    <property type="entry name" value="TPR_rpt"/>
</dbReference>
<gene>
    <name evidence="4" type="ORF">H8693_08685</name>
</gene>
<accession>A0A926DKP2</accession>
<organism evidence="4 5">
    <name type="scientific">Guopingia tenuis</name>
    <dbReference type="NCBI Taxonomy" id="2763656"/>
    <lineage>
        <taxon>Bacteria</taxon>
        <taxon>Bacillati</taxon>
        <taxon>Bacillota</taxon>
        <taxon>Clostridia</taxon>
        <taxon>Christensenellales</taxon>
        <taxon>Christensenellaceae</taxon>
        <taxon>Guopingia</taxon>
    </lineage>
</organism>
<dbReference type="AlphaFoldDB" id="A0A926DKP2"/>
<dbReference type="PROSITE" id="PS50076">
    <property type="entry name" value="DNAJ_2"/>
    <property type="match status" value="1"/>
</dbReference>
<dbReference type="CDD" id="cd06257">
    <property type="entry name" value="DnaJ"/>
    <property type="match status" value="1"/>
</dbReference>
<dbReference type="GO" id="GO:0006260">
    <property type="term" value="P:DNA replication"/>
    <property type="evidence" value="ECO:0007669"/>
    <property type="project" value="UniProtKB-KW"/>
</dbReference>
<protein>
    <submittedName>
        <fullName evidence="4">DnaJ domain-containing protein</fullName>
    </submittedName>
</protein>
<proteinExistence type="predicted"/>
<dbReference type="EMBL" id="JACRSS010000004">
    <property type="protein sequence ID" value="MBC8539009.1"/>
    <property type="molecule type" value="Genomic_DNA"/>
</dbReference>
<dbReference type="InterPro" id="IPR036869">
    <property type="entry name" value="J_dom_sf"/>
</dbReference>
<dbReference type="PANTHER" id="PTHR24074">
    <property type="entry name" value="CO-CHAPERONE PROTEIN DJLA"/>
    <property type="match status" value="1"/>
</dbReference>
<dbReference type="Pfam" id="PF00226">
    <property type="entry name" value="DnaJ"/>
    <property type="match status" value="1"/>
</dbReference>
<evidence type="ECO:0000259" key="3">
    <source>
        <dbReference type="PROSITE" id="PS50076"/>
    </source>
</evidence>
<name>A0A926DKP2_9FIRM</name>
<dbReference type="SUPFAM" id="SSF48452">
    <property type="entry name" value="TPR-like"/>
    <property type="match status" value="1"/>
</dbReference>
<evidence type="ECO:0000256" key="1">
    <source>
        <dbReference type="ARBA" id="ARBA00022705"/>
    </source>
</evidence>
<dbReference type="Gene3D" id="1.10.287.110">
    <property type="entry name" value="DnaJ domain"/>
    <property type="match status" value="1"/>
</dbReference>
<dbReference type="Gene3D" id="1.25.40.10">
    <property type="entry name" value="Tetratricopeptide repeat domain"/>
    <property type="match status" value="1"/>
</dbReference>
<dbReference type="InterPro" id="IPR050817">
    <property type="entry name" value="DjlA_DnaK_co-chaperone"/>
</dbReference>
<reference evidence="4" key="1">
    <citation type="submission" date="2020-08" db="EMBL/GenBank/DDBJ databases">
        <title>Genome public.</title>
        <authorList>
            <person name="Liu C."/>
            <person name="Sun Q."/>
        </authorList>
    </citation>
    <scope>NUCLEOTIDE SEQUENCE</scope>
    <source>
        <strain evidence="4">NSJ-63</strain>
    </source>
</reference>
<evidence type="ECO:0000256" key="2">
    <source>
        <dbReference type="PROSITE-ProRule" id="PRU00339"/>
    </source>
</evidence>
<keyword evidence="5" id="KW-1185">Reference proteome</keyword>
<comment type="caution">
    <text evidence="4">The sequence shown here is derived from an EMBL/GenBank/DDBJ whole genome shotgun (WGS) entry which is preliminary data.</text>
</comment>
<evidence type="ECO:0000313" key="5">
    <source>
        <dbReference type="Proteomes" id="UP000617951"/>
    </source>
</evidence>
<dbReference type="InterPro" id="IPR001623">
    <property type="entry name" value="DnaJ_domain"/>
</dbReference>
<dbReference type="SMART" id="SM00271">
    <property type="entry name" value="DnaJ"/>
    <property type="match status" value="1"/>
</dbReference>
<dbReference type="RefSeq" id="WP_283243778.1">
    <property type="nucleotide sequence ID" value="NZ_JACRSS010000004.1"/>
</dbReference>
<feature type="repeat" description="TPR" evidence="2">
    <location>
        <begin position="126"/>
        <end position="159"/>
    </location>
</feature>
<dbReference type="SUPFAM" id="SSF46565">
    <property type="entry name" value="Chaperone J-domain"/>
    <property type="match status" value="1"/>
</dbReference>
<keyword evidence="2" id="KW-0802">TPR repeat</keyword>
<sequence length="211" mass="23493">MDPYSVLGVSRSASDEEIKKAYRELVKKYHPDKYKDSDLKDMASEKLKEVNAAYDEIQRMRQNKSSASYESANGSRYQSSYGNAGYRSSYSSYSSNPKYNTVRSKIQMNDIGGAEAILNSMTDHDAEWYYLMGVVCLRKGWYDGARQHFTQAYNMNPSNPEYAQAYQSVNHMGQGFGGFYGNGTNVGGCSMCDICTGLMCADLCCGGGRCC</sequence>
<dbReference type="PROSITE" id="PS50005">
    <property type="entry name" value="TPR"/>
    <property type="match status" value="1"/>
</dbReference>
<dbReference type="PRINTS" id="PR00625">
    <property type="entry name" value="JDOMAIN"/>
</dbReference>
<evidence type="ECO:0000313" key="4">
    <source>
        <dbReference type="EMBL" id="MBC8539009.1"/>
    </source>
</evidence>
<dbReference type="InterPro" id="IPR011990">
    <property type="entry name" value="TPR-like_helical_dom_sf"/>
</dbReference>
<keyword evidence="1" id="KW-0235">DNA replication</keyword>
<feature type="domain" description="J" evidence="3">
    <location>
        <begin position="2"/>
        <end position="94"/>
    </location>
</feature>
<dbReference type="Proteomes" id="UP000617951">
    <property type="component" value="Unassembled WGS sequence"/>
</dbReference>